<dbReference type="SUPFAM" id="SSF52058">
    <property type="entry name" value="L domain-like"/>
    <property type="match status" value="1"/>
</dbReference>
<dbReference type="GO" id="GO:0006952">
    <property type="term" value="P:defense response"/>
    <property type="evidence" value="ECO:0007669"/>
    <property type="project" value="UniProtKB-ARBA"/>
</dbReference>
<evidence type="ECO:0000256" key="2">
    <source>
        <dbReference type="ARBA" id="ARBA00022737"/>
    </source>
</evidence>
<evidence type="ECO:0000256" key="1">
    <source>
        <dbReference type="ARBA" id="ARBA00022614"/>
    </source>
</evidence>
<dbReference type="InterPro" id="IPR050216">
    <property type="entry name" value="LRR_domain-containing"/>
</dbReference>
<dbReference type="GO" id="GO:0005737">
    <property type="term" value="C:cytoplasm"/>
    <property type="evidence" value="ECO:0007669"/>
    <property type="project" value="TreeGrafter"/>
</dbReference>
<dbReference type="PROSITE" id="PS51450">
    <property type="entry name" value="LRR"/>
    <property type="match status" value="1"/>
</dbReference>
<dbReference type="InterPro" id="IPR055414">
    <property type="entry name" value="LRR_R13L4/SHOC2-like"/>
</dbReference>
<dbReference type="InterPro" id="IPR003591">
    <property type="entry name" value="Leu-rich_rpt_typical-subtyp"/>
</dbReference>
<dbReference type="Gene3D" id="3.80.10.10">
    <property type="entry name" value="Ribonuclease Inhibitor"/>
    <property type="match status" value="1"/>
</dbReference>
<keyword evidence="2" id="KW-0677">Repeat</keyword>
<dbReference type="InterPro" id="IPR001611">
    <property type="entry name" value="Leu-rich_rpt"/>
</dbReference>
<keyword evidence="1" id="KW-0433">Leucine-rich repeat</keyword>
<proteinExistence type="predicted"/>
<dbReference type="OrthoDB" id="1732593at2759"/>
<feature type="domain" description="Disease resistance R13L4/SHOC-2-like LRR" evidence="3">
    <location>
        <begin position="39"/>
        <end position="110"/>
    </location>
</feature>
<protein>
    <recommendedName>
        <fullName evidence="3">Disease resistance R13L4/SHOC-2-like LRR domain-containing protein</fullName>
    </recommendedName>
</protein>
<evidence type="ECO:0000259" key="3">
    <source>
        <dbReference type="Pfam" id="PF23598"/>
    </source>
</evidence>
<dbReference type="AlphaFoldDB" id="A0A834LW32"/>
<name>A0A834LW32_RHOSS</name>
<dbReference type="GO" id="GO:0051707">
    <property type="term" value="P:response to other organism"/>
    <property type="evidence" value="ECO:0007669"/>
    <property type="project" value="UniProtKB-ARBA"/>
</dbReference>
<dbReference type="InterPro" id="IPR032675">
    <property type="entry name" value="LRR_dom_sf"/>
</dbReference>
<dbReference type="SMART" id="SM00369">
    <property type="entry name" value="LRR_TYP"/>
    <property type="match status" value="6"/>
</dbReference>
<dbReference type="PANTHER" id="PTHR48051:SF1">
    <property type="entry name" value="RAS SUPPRESSOR PROTEIN 1"/>
    <property type="match status" value="1"/>
</dbReference>
<keyword evidence="5" id="KW-1185">Reference proteome</keyword>
<gene>
    <name evidence="4" type="ORF">RHSIM_Rhsim01G0096700</name>
</gene>
<dbReference type="Proteomes" id="UP000626092">
    <property type="component" value="Unassembled WGS sequence"/>
</dbReference>
<dbReference type="SMART" id="SM00364">
    <property type="entry name" value="LRR_BAC"/>
    <property type="match status" value="4"/>
</dbReference>
<organism evidence="4 5">
    <name type="scientific">Rhododendron simsii</name>
    <name type="common">Sims's rhododendron</name>
    <dbReference type="NCBI Taxonomy" id="118357"/>
    <lineage>
        <taxon>Eukaryota</taxon>
        <taxon>Viridiplantae</taxon>
        <taxon>Streptophyta</taxon>
        <taxon>Embryophyta</taxon>
        <taxon>Tracheophyta</taxon>
        <taxon>Spermatophyta</taxon>
        <taxon>Magnoliopsida</taxon>
        <taxon>eudicotyledons</taxon>
        <taxon>Gunneridae</taxon>
        <taxon>Pentapetalae</taxon>
        <taxon>asterids</taxon>
        <taxon>Ericales</taxon>
        <taxon>Ericaceae</taxon>
        <taxon>Ericoideae</taxon>
        <taxon>Rhodoreae</taxon>
        <taxon>Rhododendron</taxon>
    </lineage>
</organism>
<dbReference type="EMBL" id="WJXA01000001">
    <property type="protein sequence ID" value="KAF7152877.1"/>
    <property type="molecule type" value="Genomic_DNA"/>
</dbReference>
<sequence>MDKLWYCEHVLEVRRDGMDVDSIGFSLIPVQASNCLTELNLIDCHLSYLPDEIGNLISLRNLDLAQNNLSTLPSGIGRLISLEILNLERNSLCTLPDTVGKLSCLKELDVRYNKLSHLPSEIGDLDSLEILVLEGNRGFRSLPESICKLVRLRDLSLYDCNLSHLPSEIDRLISLESLGLACNRSLTLPDSIWHLTSLDTLRLGGCNLSHLPSAIGGLVSLVILEIWENNICTIPDGISNLPRLRHIQLNNCANLRSLPKLPGCYNVLAYSCPSLESLPLELDQLGRHADYSGFNKLAENNYLTSLLKQLPKSKGLSKLQHAVDILVPVAGDEEVRIWFPYHDGRGPNVSFVVPHPPSLSVNQKIVGWILRLLVGPPGGLTIQDVIFNKIEKRGLFDFVVFHRPEVDLVWLLYIPQGYARLRLKGGDEVEIPIIARNDNAVVKNWAIDVIYDADDELHKGNDALYQVVCPI</sequence>
<accession>A0A834LW32</accession>
<reference evidence="4" key="1">
    <citation type="submission" date="2019-11" db="EMBL/GenBank/DDBJ databases">
        <authorList>
            <person name="Liu Y."/>
            <person name="Hou J."/>
            <person name="Li T.-Q."/>
            <person name="Guan C.-H."/>
            <person name="Wu X."/>
            <person name="Wu H.-Z."/>
            <person name="Ling F."/>
            <person name="Zhang R."/>
            <person name="Shi X.-G."/>
            <person name="Ren J.-P."/>
            <person name="Chen E.-F."/>
            <person name="Sun J.-M."/>
        </authorList>
    </citation>
    <scope>NUCLEOTIDE SEQUENCE</scope>
    <source>
        <strain evidence="4">Adult_tree_wgs_1</strain>
        <tissue evidence="4">Leaves</tissue>
    </source>
</reference>
<comment type="caution">
    <text evidence="4">The sequence shown here is derived from an EMBL/GenBank/DDBJ whole genome shotgun (WGS) entry which is preliminary data.</text>
</comment>
<dbReference type="PANTHER" id="PTHR48051">
    <property type="match status" value="1"/>
</dbReference>
<evidence type="ECO:0000313" key="5">
    <source>
        <dbReference type="Proteomes" id="UP000626092"/>
    </source>
</evidence>
<dbReference type="Pfam" id="PF23598">
    <property type="entry name" value="LRR_14"/>
    <property type="match status" value="2"/>
</dbReference>
<evidence type="ECO:0000313" key="4">
    <source>
        <dbReference type="EMBL" id="KAF7152877.1"/>
    </source>
</evidence>
<feature type="domain" description="Disease resistance R13L4/SHOC-2-like LRR" evidence="3">
    <location>
        <begin position="144"/>
        <end position="249"/>
    </location>
</feature>